<dbReference type="Pfam" id="PF13530">
    <property type="entry name" value="SCP2_2"/>
    <property type="match status" value="1"/>
</dbReference>
<comment type="caution">
    <text evidence="3">The sequence shown here is derived from an EMBL/GenBank/DDBJ whole genome shotgun (WGS) entry which is preliminary data.</text>
</comment>
<dbReference type="PANTHER" id="PTHR37817">
    <property type="entry name" value="N-ACETYLTRANSFERASE EIS"/>
    <property type="match status" value="1"/>
</dbReference>
<feature type="domain" description="Eis-like acetyltransferase" evidence="2">
    <location>
        <begin position="241"/>
        <end position="337"/>
    </location>
</feature>
<organism evidence="3 4">
    <name type="scientific">Nesterenkonia aerolata</name>
    <dbReference type="NCBI Taxonomy" id="3074079"/>
    <lineage>
        <taxon>Bacteria</taxon>
        <taxon>Bacillati</taxon>
        <taxon>Actinomycetota</taxon>
        <taxon>Actinomycetes</taxon>
        <taxon>Micrococcales</taxon>
        <taxon>Micrococcaceae</taxon>
        <taxon>Nesterenkonia</taxon>
    </lineage>
</organism>
<dbReference type="Pfam" id="PF13527">
    <property type="entry name" value="Acetyltransf_9"/>
    <property type="match status" value="1"/>
</dbReference>
<sequence>MGRAPQIAPLAAGLRSASFPAGLDAEGRADRRSAAFTRAVEQGFYEPWADGEVLNRAVPSFAADGQRLAGVYPEPGSVPPEIGFTEEHPVGTFIDYDKTLNAGSLLPARLITGVTVNPGYRRRGVLKHLMTDALARAVRDGMPMAALTASEGAIYGRFGFGVAVREASIRLDLAGARSTGAALRSAPIGRVLPADPTRLGPVIETIAAADHAVTRGSVERQDIVRELATGRMTSFNDTSWNRARRAAVHVREDGSIGGYVCYQHMGWETEPSTVRVVDLAAAEETSRLELWRFLTSLDVVDRVTMRTAPVEDPLYHALVDTRAYEVTAVRDMLWLRILDVPAALAARPWSGEGEFLLELQDGLGIIDGTYRVTVRSGAAEVTAHHDGGAARELPVLRTDAETLAALYLGDATLASMHAAGRVHVDAAADVPAVAALLDLADRPYCATHF</sequence>
<keyword evidence="4" id="KW-1185">Reference proteome</keyword>
<dbReference type="PANTHER" id="PTHR37817:SF1">
    <property type="entry name" value="N-ACETYLTRANSFERASE EIS"/>
    <property type="match status" value="1"/>
</dbReference>
<dbReference type="GO" id="GO:0016746">
    <property type="term" value="F:acyltransferase activity"/>
    <property type="evidence" value="ECO:0007669"/>
    <property type="project" value="UniProtKB-KW"/>
</dbReference>
<dbReference type="RefSeq" id="WP_310547554.1">
    <property type="nucleotide sequence ID" value="NZ_JAVKGR010000002.1"/>
</dbReference>
<feature type="domain" description="Enhanced intracellular survival protein" evidence="1">
    <location>
        <begin position="340"/>
        <end position="445"/>
    </location>
</feature>
<dbReference type="InterPro" id="IPR036527">
    <property type="entry name" value="SCP2_sterol-bd_dom_sf"/>
</dbReference>
<dbReference type="EC" id="2.3.1.-" evidence="3"/>
<dbReference type="Proteomes" id="UP001251870">
    <property type="component" value="Unassembled WGS sequence"/>
</dbReference>
<keyword evidence="3" id="KW-0012">Acyltransferase</keyword>
<dbReference type="InterPro" id="IPR016181">
    <property type="entry name" value="Acyl_CoA_acyltransferase"/>
</dbReference>
<dbReference type="SUPFAM" id="SSF55718">
    <property type="entry name" value="SCP-like"/>
    <property type="match status" value="1"/>
</dbReference>
<reference evidence="3 4" key="1">
    <citation type="submission" date="2023-09" db="EMBL/GenBank/DDBJ databases">
        <title>Description of three actinobacteria isolated from air of manufacturing shop in a pharmaceutical factory.</title>
        <authorList>
            <person name="Zhang D.-F."/>
        </authorList>
    </citation>
    <scope>NUCLEOTIDE SEQUENCE [LARGE SCALE GENOMIC DNA]</scope>
    <source>
        <strain evidence="3 4">LY-0111</strain>
    </source>
</reference>
<accession>A0ABU2DQH1</accession>
<dbReference type="SUPFAM" id="SSF55729">
    <property type="entry name" value="Acyl-CoA N-acyltransferases (Nat)"/>
    <property type="match status" value="1"/>
</dbReference>
<keyword evidence="3" id="KW-0808">Transferase</keyword>
<gene>
    <name evidence="3" type="ORF">RIL96_03180</name>
</gene>
<proteinExistence type="predicted"/>
<dbReference type="InterPro" id="IPR051554">
    <property type="entry name" value="Acetyltransferase_Eis"/>
</dbReference>
<dbReference type="EMBL" id="JAVKGR010000002">
    <property type="protein sequence ID" value="MDR8018565.1"/>
    <property type="molecule type" value="Genomic_DNA"/>
</dbReference>
<evidence type="ECO:0000313" key="3">
    <source>
        <dbReference type="EMBL" id="MDR8018565.1"/>
    </source>
</evidence>
<dbReference type="Pfam" id="PF17668">
    <property type="entry name" value="Acetyltransf_17"/>
    <property type="match status" value="1"/>
</dbReference>
<protein>
    <submittedName>
        <fullName evidence="3">GNAT family N-acetyltransferase</fullName>
        <ecNumber evidence="3">2.3.1.-</ecNumber>
    </submittedName>
</protein>
<dbReference type="InterPro" id="IPR041380">
    <property type="entry name" value="Acetyltransf_17"/>
</dbReference>
<evidence type="ECO:0000259" key="2">
    <source>
        <dbReference type="Pfam" id="PF17668"/>
    </source>
</evidence>
<dbReference type="InterPro" id="IPR025559">
    <property type="entry name" value="Eis_dom"/>
</dbReference>
<evidence type="ECO:0000259" key="1">
    <source>
        <dbReference type="Pfam" id="PF13530"/>
    </source>
</evidence>
<dbReference type="Gene3D" id="3.40.630.30">
    <property type="match status" value="2"/>
</dbReference>
<name>A0ABU2DQH1_9MICC</name>
<evidence type="ECO:0000313" key="4">
    <source>
        <dbReference type="Proteomes" id="UP001251870"/>
    </source>
</evidence>
<dbReference type="Gene3D" id="3.30.1050.10">
    <property type="entry name" value="SCP2 sterol-binding domain"/>
    <property type="match status" value="1"/>
</dbReference>